<dbReference type="Proteomes" id="UP001500542">
    <property type="component" value="Unassembled WGS sequence"/>
</dbReference>
<evidence type="ECO:0000256" key="1">
    <source>
        <dbReference type="SAM" id="SignalP"/>
    </source>
</evidence>
<accession>A0ABP4C5D9</accession>
<feature type="chain" id="PRO_5045863802" description="Peptidase inhibitor family I36" evidence="1">
    <location>
        <begin position="27"/>
        <end position="124"/>
    </location>
</feature>
<organism evidence="2 3">
    <name type="scientific">Kribbella koreensis</name>
    <dbReference type="NCBI Taxonomy" id="57909"/>
    <lineage>
        <taxon>Bacteria</taxon>
        <taxon>Bacillati</taxon>
        <taxon>Actinomycetota</taxon>
        <taxon>Actinomycetes</taxon>
        <taxon>Propionibacteriales</taxon>
        <taxon>Kribbellaceae</taxon>
        <taxon>Kribbella</taxon>
    </lineage>
</organism>
<dbReference type="EMBL" id="BAAAHK010000021">
    <property type="protein sequence ID" value="GAA0960083.1"/>
    <property type="molecule type" value="Genomic_DNA"/>
</dbReference>
<evidence type="ECO:0008006" key="4">
    <source>
        <dbReference type="Google" id="ProtNLM"/>
    </source>
</evidence>
<dbReference type="RefSeq" id="WP_343981840.1">
    <property type="nucleotide sequence ID" value="NZ_BAAAHK010000021.1"/>
</dbReference>
<sequence>MRLTRTLAVTAAVASVVALGTIPAQAATGYARCPANRFCVFTGTNGSGVMAYFNDAGDPNLADTSGPRGMNNNIESIWNRRGSEWGLYNDANYRGGLTLILTGAKGNIEARYRNLATSVEDIRG</sequence>
<reference evidence="3" key="1">
    <citation type="journal article" date="2019" name="Int. J. Syst. Evol. Microbiol.">
        <title>The Global Catalogue of Microorganisms (GCM) 10K type strain sequencing project: providing services to taxonomists for standard genome sequencing and annotation.</title>
        <authorList>
            <consortium name="The Broad Institute Genomics Platform"/>
            <consortium name="The Broad Institute Genome Sequencing Center for Infectious Disease"/>
            <person name="Wu L."/>
            <person name="Ma J."/>
        </authorList>
    </citation>
    <scope>NUCLEOTIDE SEQUENCE [LARGE SCALE GENOMIC DNA]</scope>
    <source>
        <strain evidence="3">JCM 10977</strain>
    </source>
</reference>
<comment type="caution">
    <text evidence="2">The sequence shown here is derived from an EMBL/GenBank/DDBJ whole genome shotgun (WGS) entry which is preliminary data.</text>
</comment>
<keyword evidence="1" id="KW-0732">Signal</keyword>
<evidence type="ECO:0000313" key="3">
    <source>
        <dbReference type="Proteomes" id="UP001500542"/>
    </source>
</evidence>
<feature type="signal peptide" evidence="1">
    <location>
        <begin position="1"/>
        <end position="26"/>
    </location>
</feature>
<name>A0ABP4C5D9_9ACTN</name>
<gene>
    <name evidence="2" type="ORF">GCM10009554_74640</name>
</gene>
<keyword evidence="3" id="KW-1185">Reference proteome</keyword>
<protein>
    <recommendedName>
        <fullName evidence="4">Peptidase inhibitor family I36</fullName>
    </recommendedName>
</protein>
<evidence type="ECO:0000313" key="2">
    <source>
        <dbReference type="EMBL" id="GAA0960083.1"/>
    </source>
</evidence>
<dbReference type="Pfam" id="PF03995">
    <property type="entry name" value="Inhibitor_I36"/>
    <property type="match status" value="1"/>
</dbReference>
<proteinExistence type="predicted"/>
<dbReference type="Gene3D" id="2.60.20.10">
    <property type="entry name" value="Crystallins"/>
    <property type="match status" value="1"/>
</dbReference>